<dbReference type="Gene3D" id="1.10.260.40">
    <property type="entry name" value="lambda repressor-like DNA-binding domains"/>
    <property type="match status" value="1"/>
</dbReference>
<organism evidence="5">
    <name type="scientific">Herbiconiux sp. A18JL235</name>
    <dbReference type="NCBI Taxonomy" id="3152363"/>
    <lineage>
        <taxon>Bacteria</taxon>
        <taxon>Bacillati</taxon>
        <taxon>Actinomycetota</taxon>
        <taxon>Actinomycetes</taxon>
        <taxon>Micrococcales</taxon>
        <taxon>Microbacteriaceae</taxon>
        <taxon>Herbiconiux</taxon>
    </lineage>
</organism>
<dbReference type="CDD" id="cd01392">
    <property type="entry name" value="HTH_LacI"/>
    <property type="match status" value="1"/>
</dbReference>
<dbReference type="Pfam" id="PF00356">
    <property type="entry name" value="LacI"/>
    <property type="match status" value="1"/>
</dbReference>
<keyword evidence="1" id="KW-0805">Transcription regulation</keyword>
<dbReference type="PROSITE" id="PS50932">
    <property type="entry name" value="HTH_LACI_2"/>
    <property type="match status" value="1"/>
</dbReference>
<gene>
    <name evidence="5" type="ORF">ABFY20_02120</name>
</gene>
<dbReference type="RefSeq" id="WP_368498304.1">
    <property type="nucleotide sequence ID" value="NZ_CP162511.1"/>
</dbReference>
<accession>A0AB39BIJ1</accession>
<dbReference type="EMBL" id="CP162511">
    <property type="protein sequence ID" value="XDI05915.1"/>
    <property type="molecule type" value="Genomic_DNA"/>
</dbReference>
<dbReference type="Gene3D" id="3.40.50.2300">
    <property type="match status" value="1"/>
</dbReference>
<protein>
    <submittedName>
        <fullName evidence="5">LacI family DNA-binding transcriptional regulator</fullName>
    </submittedName>
</protein>
<proteinExistence type="predicted"/>
<dbReference type="GO" id="GO:0003700">
    <property type="term" value="F:DNA-binding transcription factor activity"/>
    <property type="evidence" value="ECO:0007669"/>
    <property type="project" value="TreeGrafter"/>
</dbReference>
<evidence type="ECO:0000256" key="2">
    <source>
        <dbReference type="ARBA" id="ARBA00023125"/>
    </source>
</evidence>
<dbReference type="SUPFAM" id="SSF47413">
    <property type="entry name" value="lambda repressor-like DNA-binding domains"/>
    <property type="match status" value="1"/>
</dbReference>
<dbReference type="PANTHER" id="PTHR30146:SF109">
    <property type="entry name" value="HTH-TYPE TRANSCRIPTIONAL REGULATOR GALS"/>
    <property type="match status" value="1"/>
</dbReference>
<evidence type="ECO:0000256" key="1">
    <source>
        <dbReference type="ARBA" id="ARBA00023015"/>
    </source>
</evidence>
<dbReference type="InterPro" id="IPR028082">
    <property type="entry name" value="Peripla_BP_I"/>
</dbReference>
<name>A0AB39BIJ1_9MICO</name>
<keyword evidence="2 5" id="KW-0238">DNA-binding</keyword>
<evidence type="ECO:0000313" key="5">
    <source>
        <dbReference type="EMBL" id="XDI05915.1"/>
    </source>
</evidence>
<feature type="domain" description="HTH lacI-type" evidence="4">
    <location>
        <begin position="4"/>
        <end position="58"/>
    </location>
</feature>
<dbReference type="AlphaFoldDB" id="A0AB39BIJ1"/>
<dbReference type="GO" id="GO:0000976">
    <property type="term" value="F:transcription cis-regulatory region binding"/>
    <property type="evidence" value="ECO:0007669"/>
    <property type="project" value="TreeGrafter"/>
</dbReference>
<evidence type="ECO:0000259" key="4">
    <source>
        <dbReference type="PROSITE" id="PS50932"/>
    </source>
</evidence>
<reference evidence="5" key="1">
    <citation type="submission" date="2024-05" db="EMBL/GenBank/DDBJ databases">
        <title>Herbiconiux sp. A18JL235.</title>
        <authorList>
            <person name="Zhang G."/>
        </authorList>
    </citation>
    <scope>NUCLEOTIDE SEQUENCE</scope>
    <source>
        <strain evidence="5">A18JL235</strain>
    </source>
</reference>
<keyword evidence="3" id="KW-0804">Transcription</keyword>
<dbReference type="PANTHER" id="PTHR30146">
    <property type="entry name" value="LACI-RELATED TRANSCRIPTIONAL REPRESSOR"/>
    <property type="match status" value="1"/>
</dbReference>
<dbReference type="SUPFAM" id="SSF53822">
    <property type="entry name" value="Periplasmic binding protein-like I"/>
    <property type="match status" value="1"/>
</dbReference>
<dbReference type="SMART" id="SM00354">
    <property type="entry name" value="HTH_LACI"/>
    <property type="match status" value="1"/>
</dbReference>
<dbReference type="InterPro" id="IPR010982">
    <property type="entry name" value="Lambda_DNA-bd_dom_sf"/>
</dbReference>
<dbReference type="InterPro" id="IPR000843">
    <property type="entry name" value="HTH_LacI"/>
</dbReference>
<sequence length="322" mass="34674">MAAPTIPEIAKELGLSNTTVADALRGTGRVAASTRERVKRYAESAGYRANRSARQLRTGSAEAVGLYIGSDVRNMPFYMPFTFGVMEELANRGLDTTLISHAPANSSAVQVGGLLVIDALPDDPVLESLLRSGVPLVSAGRLASAENPAISSISIDYPATIRAALDRLDARGGHRPALLAPEPRDPLAWSEQIVATYDEVCSERGIRPLVIRLPSYATNERLREALDTVEADGTFDSLFFSWQDIADRSHALLLDRRGEAPRWATATLIDSRVNTHYPYDVLVDLDARRFGVSAAELLATVMEQPGEAGSHLTHPAQVTSGG</sequence>
<evidence type="ECO:0000256" key="3">
    <source>
        <dbReference type="ARBA" id="ARBA00023163"/>
    </source>
</evidence>